<dbReference type="PANTHER" id="PTHR23305:SF18">
    <property type="entry name" value="OBG-TYPE G DOMAIN-CONTAINING PROTEIN"/>
    <property type="match status" value="1"/>
</dbReference>
<dbReference type="PRINTS" id="PR00326">
    <property type="entry name" value="GTP1OBG"/>
</dbReference>
<dbReference type="InterPro" id="IPR023192">
    <property type="entry name" value="TGS-like_dom_sf"/>
</dbReference>
<keyword evidence="1" id="KW-0479">Metal-binding</keyword>
<organism evidence="7 8">
    <name type="scientific">Aerophobetes bacterium</name>
    <dbReference type="NCBI Taxonomy" id="2030807"/>
    <lineage>
        <taxon>Bacteria</taxon>
        <taxon>Candidatus Aerophobota</taxon>
    </lineage>
</organism>
<dbReference type="PIRSF" id="PIRSF006641">
    <property type="entry name" value="CHP00092"/>
    <property type="match status" value="1"/>
</dbReference>
<dbReference type="HAMAP" id="MF_00944">
    <property type="entry name" value="YchF_OLA1_ATPase"/>
    <property type="match status" value="1"/>
</dbReference>
<dbReference type="GO" id="GO:0005525">
    <property type="term" value="F:GTP binding"/>
    <property type="evidence" value="ECO:0007669"/>
    <property type="project" value="InterPro"/>
</dbReference>
<protein>
    <recommendedName>
        <fullName evidence="5">Ribosome-binding ATPase YchF</fullName>
    </recommendedName>
</protein>
<gene>
    <name evidence="5 7" type="primary">ychF</name>
    <name evidence="7" type="ORF">E3J68_04160</name>
</gene>
<dbReference type="EMBL" id="SOJT01000184">
    <property type="protein sequence ID" value="TET27468.1"/>
    <property type="molecule type" value="Genomic_DNA"/>
</dbReference>
<evidence type="ECO:0000259" key="6">
    <source>
        <dbReference type="PROSITE" id="PS51710"/>
    </source>
</evidence>
<dbReference type="InterPro" id="IPR006073">
    <property type="entry name" value="GTP-bd"/>
</dbReference>
<dbReference type="InterPro" id="IPR027417">
    <property type="entry name" value="P-loop_NTPase"/>
</dbReference>
<dbReference type="InterPro" id="IPR012675">
    <property type="entry name" value="Beta-grasp_dom_sf"/>
</dbReference>
<dbReference type="Gene3D" id="3.10.20.30">
    <property type="match status" value="1"/>
</dbReference>
<dbReference type="NCBIfam" id="TIGR00092">
    <property type="entry name" value="redox-regulated ATPase YchF"/>
    <property type="match status" value="1"/>
</dbReference>
<dbReference type="GO" id="GO:0046872">
    <property type="term" value="F:metal ion binding"/>
    <property type="evidence" value="ECO:0007669"/>
    <property type="project" value="UniProtKB-KW"/>
</dbReference>
<reference evidence="7 8" key="1">
    <citation type="submission" date="2019-03" db="EMBL/GenBank/DDBJ databases">
        <title>Metabolic potential of uncultured bacteria and archaea associated with petroleum seepage in deep-sea sediments.</title>
        <authorList>
            <person name="Dong X."/>
            <person name="Hubert C."/>
        </authorList>
    </citation>
    <scope>NUCLEOTIDE SEQUENCE [LARGE SCALE GENOMIC DNA]</scope>
    <source>
        <strain evidence="7">E44_bin3</strain>
    </source>
</reference>
<dbReference type="GO" id="GO:0005524">
    <property type="term" value="F:ATP binding"/>
    <property type="evidence" value="ECO:0007669"/>
    <property type="project" value="UniProtKB-UniRule"/>
</dbReference>
<evidence type="ECO:0000313" key="7">
    <source>
        <dbReference type="EMBL" id="TET27468.1"/>
    </source>
</evidence>
<dbReference type="SUPFAM" id="SSF52540">
    <property type="entry name" value="P-loop containing nucleoside triphosphate hydrolases"/>
    <property type="match status" value="1"/>
</dbReference>
<dbReference type="InterPro" id="IPR041706">
    <property type="entry name" value="YchF_N"/>
</dbReference>
<comment type="similarity">
    <text evidence="5">Belongs to the TRAFAC class OBG-HflX-like GTPase superfamily. OBG GTPase family. YchF/OLA1 subfamily.</text>
</comment>
<dbReference type="Pfam" id="PF06071">
    <property type="entry name" value="YchF-GTPase_C"/>
    <property type="match status" value="1"/>
</dbReference>
<dbReference type="SUPFAM" id="SSF81271">
    <property type="entry name" value="TGS-like"/>
    <property type="match status" value="1"/>
</dbReference>
<dbReference type="GO" id="GO:0005737">
    <property type="term" value="C:cytoplasm"/>
    <property type="evidence" value="ECO:0007669"/>
    <property type="project" value="TreeGrafter"/>
</dbReference>
<dbReference type="AlphaFoldDB" id="A0A523TB03"/>
<name>A0A523TB03_UNCAE</name>
<comment type="function">
    <text evidence="5">ATPase that binds to both the 70S ribosome and the 50S ribosomal subunit in a nucleotide-independent manner.</text>
</comment>
<feature type="binding site" evidence="5">
    <location>
        <begin position="13"/>
        <end position="18"/>
    </location>
    <ligand>
        <name>ATP</name>
        <dbReference type="ChEBI" id="CHEBI:30616"/>
    </ligand>
</feature>
<feature type="domain" description="OBG-type G" evidence="6">
    <location>
        <begin position="4"/>
        <end position="257"/>
    </location>
</feature>
<keyword evidence="4" id="KW-0460">Magnesium</keyword>
<keyword evidence="2 5" id="KW-0547">Nucleotide-binding</keyword>
<dbReference type="InterPro" id="IPR004396">
    <property type="entry name" value="ATPase_YchF/OLA1"/>
</dbReference>
<evidence type="ECO:0000256" key="2">
    <source>
        <dbReference type="ARBA" id="ARBA00022741"/>
    </source>
</evidence>
<dbReference type="PROSITE" id="PS51710">
    <property type="entry name" value="G_OBG"/>
    <property type="match status" value="1"/>
</dbReference>
<comment type="caution">
    <text evidence="7">The sequence shown here is derived from an EMBL/GenBank/DDBJ whole genome shotgun (WGS) entry which is preliminary data.</text>
</comment>
<dbReference type="GO" id="GO:0016887">
    <property type="term" value="F:ATP hydrolysis activity"/>
    <property type="evidence" value="ECO:0007669"/>
    <property type="project" value="UniProtKB-UniRule"/>
</dbReference>
<dbReference type="FunFam" id="1.10.150.300:FF:000001">
    <property type="entry name" value="Ribosome-binding ATPase YchF"/>
    <property type="match status" value="1"/>
</dbReference>
<keyword evidence="3 5" id="KW-0067">ATP-binding</keyword>
<evidence type="ECO:0000256" key="1">
    <source>
        <dbReference type="ARBA" id="ARBA00022723"/>
    </source>
</evidence>
<dbReference type="InterPro" id="IPR031167">
    <property type="entry name" value="G_OBG"/>
</dbReference>
<dbReference type="GO" id="GO:0043023">
    <property type="term" value="F:ribosomal large subunit binding"/>
    <property type="evidence" value="ECO:0007669"/>
    <property type="project" value="UniProtKB-UniRule"/>
</dbReference>
<sequence length="365" mass="40981">MANLSVGIIGLPNAGKSTLFNALTHTKAQVASFPFTTVSPNVGMVSVPDDRLDKLARLINPQKVTPAAVEFVDVAGLVRGAHKGEGLGNEFLSRIRGMDVLVEVVRCFQRDEVAHPEGKVDPVSDIQIIELELILSDLEMLQRKLTKLHKLVKSTPKENEDRLILLQRAKEHLEEAKSLRKVLSEEESHKLKEEDFLTTKPLVYVANVGEDDLTSPSPLLRQLRQYLLREGEEGIEICAELEEELGDLLPEEKEEFLRELGIKEEGLTRLLKRTYPLLNLITFFTITGGQEVRAWPFQKGGMSHKAAGKVHSDMERGFIRAEVIPAKELLEIGSFKVAKEEGKMRTEGKKYRVEDGDVIHFIFSE</sequence>
<evidence type="ECO:0000313" key="8">
    <source>
        <dbReference type="Proteomes" id="UP000316517"/>
    </source>
</evidence>
<dbReference type="Gene3D" id="3.40.50.300">
    <property type="entry name" value="P-loop containing nucleotide triphosphate hydrolases"/>
    <property type="match status" value="1"/>
</dbReference>
<dbReference type="Pfam" id="PF01926">
    <property type="entry name" value="MMR_HSR1"/>
    <property type="match status" value="1"/>
</dbReference>
<dbReference type="FunFam" id="3.10.20.30:FF:000001">
    <property type="entry name" value="Ribosome-binding ATPase YchF"/>
    <property type="match status" value="1"/>
</dbReference>
<evidence type="ECO:0000256" key="3">
    <source>
        <dbReference type="ARBA" id="ARBA00022840"/>
    </source>
</evidence>
<proteinExistence type="inferred from homology"/>
<dbReference type="Proteomes" id="UP000316517">
    <property type="component" value="Unassembled WGS sequence"/>
</dbReference>
<accession>A0A523TB03</accession>
<evidence type="ECO:0000256" key="4">
    <source>
        <dbReference type="ARBA" id="ARBA00022842"/>
    </source>
</evidence>
<dbReference type="Gene3D" id="1.10.150.300">
    <property type="entry name" value="TGS-like domain"/>
    <property type="match status" value="1"/>
</dbReference>
<evidence type="ECO:0000256" key="5">
    <source>
        <dbReference type="HAMAP-Rule" id="MF_00944"/>
    </source>
</evidence>
<dbReference type="CDD" id="cd01900">
    <property type="entry name" value="YchF"/>
    <property type="match status" value="1"/>
</dbReference>
<dbReference type="PANTHER" id="PTHR23305">
    <property type="entry name" value="OBG GTPASE FAMILY"/>
    <property type="match status" value="1"/>
</dbReference>
<dbReference type="InterPro" id="IPR012676">
    <property type="entry name" value="TGS-like"/>
</dbReference>
<dbReference type="InterPro" id="IPR013029">
    <property type="entry name" value="YchF_C"/>
</dbReference>